<reference evidence="1" key="1">
    <citation type="submission" date="2020-05" db="EMBL/GenBank/DDBJ databases">
        <authorList>
            <person name="Chiriac C."/>
            <person name="Salcher M."/>
            <person name="Ghai R."/>
            <person name="Kavagutti S V."/>
        </authorList>
    </citation>
    <scope>NUCLEOTIDE SEQUENCE</scope>
</reference>
<organism evidence="1">
    <name type="scientific">freshwater metagenome</name>
    <dbReference type="NCBI Taxonomy" id="449393"/>
    <lineage>
        <taxon>unclassified sequences</taxon>
        <taxon>metagenomes</taxon>
        <taxon>ecological metagenomes</taxon>
    </lineage>
</organism>
<dbReference type="AlphaFoldDB" id="A0A6J6NCQ2"/>
<name>A0A6J6NCQ2_9ZZZZ</name>
<gene>
    <name evidence="1" type="ORF">UFOPK2334_01353</name>
</gene>
<sequence length="65" mass="7215">MTSPPEVIKVRCPQCATIFTDSIRGSINLSLGEEWTDEEIDEATSVTCPNCRHKQYGDSIIISID</sequence>
<protein>
    <submittedName>
        <fullName evidence="1">Unannotated protein</fullName>
    </submittedName>
</protein>
<proteinExistence type="predicted"/>
<accession>A0A6J6NCQ2</accession>
<dbReference type="EMBL" id="CAEZXA010000152">
    <property type="protein sequence ID" value="CAB4683926.1"/>
    <property type="molecule type" value="Genomic_DNA"/>
</dbReference>
<evidence type="ECO:0000313" key="1">
    <source>
        <dbReference type="EMBL" id="CAB4683926.1"/>
    </source>
</evidence>